<protein>
    <submittedName>
        <fullName evidence="1">Uncharacterized protein</fullName>
    </submittedName>
</protein>
<reference evidence="1" key="1">
    <citation type="submission" date="2018-05" db="EMBL/GenBank/DDBJ databases">
        <authorList>
            <person name="Lanie J.A."/>
            <person name="Ng W.-L."/>
            <person name="Kazmierczak K.M."/>
            <person name="Andrzejewski T.M."/>
            <person name="Davidsen T.M."/>
            <person name="Wayne K.J."/>
            <person name="Tettelin H."/>
            <person name="Glass J.I."/>
            <person name="Rusch D."/>
            <person name="Podicherti R."/>
            <person name="Tsui H.-C.T."/>
            <person name="Winkler M.E."/>
        </authorList>
    </citation>
    <scope>NUCLEOTIDE SEQUENCE</scope>
</reference>
<name>A0A382SR97_9ZZZZ</name>
<sequence>IKLVSEPITSNGSKSASNSVSVNNSAGYAIGDYTSSGITVDATSAAFSSSDKIYFDNGAVFTVSANANSGVTTLYGTLADASLTNDETGFEAGTFSISSTVSLTAAASATAKSAQINYSSGYSNGATELTVDSLGAALSSGDVFRFGNGATFTLSANAAQNATTLTGTLSGGAVADDEVGYLVQNITVGSNSYDFAIGDRIRFANGGILNLTTNPASSATTLTGSLSHDLANGEATVSRREAFLSGQMFHFANGAKLTLTAAAAASSTSLTGYWDSAVTDTEEGDQGYLSRGNDILYSLNGGDILTSH</sequence>
<organism evidence="1">
    <name type="scientific">marine metagenome</name>
    <dbReference type="NCBI Taxonomy" id="408172"/>
    <lineage>
        <taxon>unclassified sequences</taxon>
        <taxon>metagenomes</taxon>
        <taxon>ecological metagenomes</taxon>
    </lineage>
</organism>
<feature type="non-terminal residue" evidence="1">
    <location>
        <position position="1"/>
    </location>
</feature>
<proteinExistence type="predicted"/>
<dbReference type="EMBL" id="UINC01131027">
    <property type="protein sequence ID" value="SVD12480.1"/>
    <property type="molecule type" value="Genomic_DNA"/>
</dbReference>
<evidence type="ECO:0000313" key="1">
    <source>
        <dbReference type="EMBL" id="SVD12480.1"/>
    </source>
</evidence>
<accession>A0A382SR97</accession>
<gene>
    <name evidence="1" type="ORF">METZ01_LOCUS365334</name>
</gene>
<feature type="non-terminal residue" evidence="1">
    <location>
        <position position="308"/>
    </location>
</feature>
<dbReference type="AlphaFoldDB" id="A0A382SR97"/>